<dbReference type="Pfam" id="PF00034">
    <property type="entry name" value="Cytochrom_C"/>
    <property type="match status" value="1"/>
</dbReference>
<dbReference type="Gene3D" id="1.10.760.10">
    <property type="entry name" value="Cytochrome c-like domain"/>
    <property type="match status" value="1"/>
</dbReference>
<name>A0ABT5AZ85_9BACT</name>
<dbReference type="InterPro" id="IPR036909">
    <property type="entry name" value="Cyt_c-like_dom_sf"/>
</dbReference>
<dbReference type="Proteomes" id="UP001217838">
    <property type="component" value="Unassembled WGS sequence"/>
</dbReference>
<dbReference type="Pfam" id="PF21419">
    <property type="entry name" value="RoxA-like_Cyt-c"/>
    <property type="match status" value="1"/>
</dbReference>
<dbReference type="EMBL" id="JAQNDN010000001">
    <property type="protein sequence ID" value="MDC0667144.1"/>
    <property type="molecule type" value="Genomic_DNA"/>
</dbReference>
<comment type="caution">
    <text evidence="8">The sequence shown here is derived from an EMBL/GenBank/DDBJ whole genome shotgun (WGS) entry which is preliminary data.</text>
</comment>
<sequence length="510" mass="53872">MPRSLRLVLASVLPLACAGSPAGTEATGDASSETGAPTTGGATSTAAMTAGTTGAPTTGAPTTGTPTTGEPADGLHPIPAEPQRDGDPQAGYHALVNNGYVTCGIPWTAYSQVFDDAPEALRLPGRDGKNATLPYDKTTFVGASGVELVSANCLQCHAGQIDGKLVVGLGNTTGDFTVKVGGTAALADLFLTEADEKAELQRFVDRLAAVEPYTQMLTVGVNPADNIAAVLFSHRDPDTFEWFDPPLLDLPPVVVTPVDVPPWWHMKKKHAMFYVAAGRGDHARTMMAAATLCTDDIDEARAIDAYFPDIRAYILTIEPPAYPFAIDAELAAAGAEVFAATCAGCHGTYGTEDTYPNLLVDLDVIGTDAALATDASQFAGRYLDWFNMGFYGEVSRLEPQNGYVAPPLDGIWATAPYLHNGSVPTVAAMLDSTSRPTYWTRSYESTDYDSANLGWKHEALDHGHEGEPSAEVRKTIYDTTQPGYGNGGHTFGDALGASERLAVIEYLKTL</sequence>
<accession>A0ABT5AZ85</accession>
<evidence type="ECO:0000256" key="2">
    <source>
        <dbReference type="ARBA" id="ARBA00022723"/>
    </source>
</evidence>
<evidence type="ECO:0000313" key="9">
    <source>
        <dbReference type="Proteomes" id="UP001217838"/>
    </source>
</evidence>
<dbReference type="InterPro" id="IPR009056">
    <property type="entry name" value="Cyt_c-like_dom"/>
</dbReference>
<gene>
    <name evidence="8" type="ORF">POL58_05315</name>
</gene>
<keyword evidence="3 4" id="KW-0408">Iron</keyword>
<feature type="compositionally biased region" description="Low complexity" evidence="5">
    <location>
        <begin position="34"/>
        <end position="72"/>
    </location>
</feature>
<feature type="domain" description="Cytochrome c" evidence="7">
    <location>
        <begin position="329"/>
        <end position="510"/>
    </location>
</feature>
<keyword evidence="9" id="KW-1185">Reference proteome</keyword>
<dbReference type="PANTHER" id="PTHR30600">
    <property type="entry name" value="CYTOCHROME C PEROXIDASE-RELATED"/>
    <property type="match status" value="1"/>
</dbReference>
<keyword evidence="2 4" id="KW-0479">Metal-binding</keyword>
<evidence type="ECO:0000256" key="4">
    <source>
        <dbReference type="PROSITE-ProRule" id="PRU00433"/>
    </source>
</evidence>
<feature type="chain" id="PRO_5046469616" evidence="6">
    <location>
        <begin position="23"/>
        <end position="510"/>
    </location>
</feature>
<dbReference type="RefSeq" id="WP_271995066.1">
    <property type="nucleotide sequence ID" value="NZ_JAQNDN010000001.1"/>
</dbReference>
<dbReference type="SUPFAM" id="SSF46626">
    <property type="entry name" value="Cytochrome c"/>
    <property type="match status" value="1"/>
</dbReference>
<feature type="signal peptide" evidence="6">
    <location>
        <begin position="1"/>
        <end position="22"/>
    </location>
</feature>
<keyword evidence="1 4" id="KW-0349">Heme</keyword>
<proteinExistence type="predicted"/>
<evidence type="ECO:0000256" key="6">
    <source>
        <dbReference type="SAM" id="SignalP"/>
    </source>
</evidence>
<protein>
    <submittedName>
        <fullName evidence="8">C-type cytochrome</fullName>
    </submittedName>
</protein>
<dbReference type="PROSITE" id="PS51007">
    <property type="entry name" value="CYTC"/>
    <property type="match status" value="1"/>
</dbReference>
<reference evidence="8 9" key="1">
    <citation type="submission" date="2022-11" db="EMBL/GenBank/DDBJ databases">
        <title>Minimal conservation of predation-associated metabolite biosynthetic gene clusters underscores biosynthetic potential of Myxococcota including descriptions for ten novel species: Archangium lansinium sp. nov., Myxococcus landrumus sp. nov., Nannocystis bai.</title>
        <authorList>
            <person name="Ahearne A."/>
            <person name="Stevens C."/>
            <person name="Dowd S."/>
        </authorList>
    </citation>
    <scope>NUCLEOTIDE SEQUENCE [LARGE SCALE GENOMIC DNA]</scope>
    <source>
        <strain evidence="8 9">NCELM</strain>
    </source>
</reference>
<dbReference type="InterPro" id="IPR051395">
    <property type="entry name" value="Cytochrome_c_Peroxidase/MauG"/>
</dbReference>
<feature type="region of interest" description="Disordered" evidence="5">
    <location>
        <begin position="20"/>
        <end position="88"/>
    </location>
</feature>
<evidence type="ECO:0000256" key="3">
    <source>
        <dbReference type="ARBA" id="ARBA00023004"/>
    </source>
</evidence>
<evidence type="ECO:0000259" key="7">
    <source>
        <dbReference type="PROSITE" id="PS51007"/>
    </source>
</evidence>
<evidence type="ECO:0000256" key="5">
    <source>
        <dbReference type="SAM" id="MobiDB-lite"/>
    </source>
</evidence>
<keyword evidence="6" id="KW-0732">Signal</keyword>
<organism evidence="8 9">
    <name type="scientific">Nannocystis radixulma</name>
    <dbReference type="NCBI Taxonomy" id="2995305"/>
    <lineage>
        <taxon>Bacteria</taxon>
        <taxon>Pseudomonadati</taxon>
        <taxon>Myxococcota</taxon>
        <taxon>Polyangia</taxon>
        <taxon>Nannocystales</taxon>
        <taxon>Nannocystaceae</taxon>
        <taxon>Nannocystis</taxon>
    </lineage>
</organism>
<evidence type="ECO:0000256" key="1">
    <source>
        <dbReference type="ARBA" id="ARBA00022617"/>
    </source>
</evidence>
<evidence type="ECO:0000313" key="8">
    <source>
        <dbReference type="EMBL" id="MDC0667144.1"/>
    </source>
</evidence>
<dbReference type="PANTHER" id="PTHR30600:SF9">
    <property type="entry name" value="BLR7738 PROTEIN"/>
    <property type="match status" value="1"/>
</dbReference>